<name>A0A511AB72_9MICO</name>
<keyword evidence="1" id="KW-0812">Transmembrane</keyword>
<keyword evidence="1" id="KW-1133">Transmembrane helix</keyword>
<comment type="caution">
    <text evidence="2">The sequence shown here is derived from an EMBL/GenBank/DDBJ whole genome shotgun (WGS) entry which is preliminary data.</text>
</comment>
<sequence>MTNLEIVLGMIALGFTVITLMLAVPLAVRARPIRVRSTFTNASSDRVGADAFVRGLPAMRPNPGMPARHLER</sequence>
<keyword evidence="1" id="KW-0472">Membrane</keyword>
<feature type="transmembrane region" description="Helical" evidence="1">
    <location>
        <begin position="6"/>
        <end position="28"/>
    </location>
</feature>
<protein>
    <submittedName>
        <fullName evidence="2">Uncharacterized protein</fullName>
    </submittedName>
</protein>
<gene>
    <name evidence="2" type="ORF">MAE01_05960</name>
</gene>
<keyword evidence="3" id="KW-1185">Reference proteome</keyword>
<proteinExistence type="predicted"/>
<dbReference type="Proteomes" id="UP000321225">
    <property type="component" value="Unassembled WGS sequence"/>
</dbReference>
<evidence type="ECO:0000313" key="3">
    <source>
        <dbReference type="Proteomes" id="UP000321225"/>
    </source>
</evidence>
<dbReference type="AlphaFoldDB" id="A0A511AB72"/>
<evidence type="ECO:0000256" key="1">
    <source>
        <dbReference type="SAM" id="Phobius"/>
    </source>
</evidence>
<accession>A0A511AB72</accession>
<dbReference type="EMBL" id="BJUW01000002">
    <property type="protein sequence ID" value="GEK85420.1"/>
    <property type="molecule type" value="Genomic_DNA"/>
</dbReference>
<evidence type="ECO:0000313" key="2">
    <source>
        <dbReference type="EMBL" id="GEK85420.1"/>
    </source>
</evidence>
<organism evidence="2 3">
    <name type="scientific">Microbacterium aerolatum</name>
    <dbReference type="NCBI Taxonomy" id="153731"/>
    <lineage>
        <taxon>Bacteria</taxon>
        <taxon>Bacillati</taxon>
        <taxon>Actinomycetota</taxon>
        <taxon>Actinomycetes</taxon>
        <taxon>Micrococcales</taxon>
        <taxon>Microbacteriaceae</taxon>
        <taxon>Microbacterium</taxon>
    </lineage>
</organism>
<reference evidence="2 3" key="1">
    <citation type="submission" date="2019-07" db="EMBL/GenBank/DDBJ databases">
        <title>Whole genome shotgun sequence of Microbacterium aerolatum NBRC 103071.</title>
        <authorList>
            <person name="Hosoyama A."/>
            <person name="Uohara A."/>
            <person name="Ohji S."/>
            <person name="Ichikawa N."/>
        </authorList>
    </citation>
    <scope>NUCLEOTIDE SEQUENCE [LARGE SCALE GENOMIC DNA]</scope>
    <source>
        <strain evidence="2 3">NBRC 103071</strain>
    </source>
</reference>
<dbReference type="RefSeq" id="WP_147038067.1">
    <property type="nucleotide sequence ID" value="NZ_BJUW01000002.1"/>
</dbReference>